<keyword evidence="2" id="KW-1185">Reference proteome</keyword>
<dbReference type="EMBL" id="JAQJAE010000005">
    <property type="protein sequence ID" value="KAJ5592489.1"/>
    <property type="molecule type" value="Genomic_DNA"/>
</dbReference>
<protein>
    <submittedName>
        <fullName evidence="1">Uncharacterized protein</fullName>
    </submittedName>
</protein>
<dbReference type="Proteomes" id="UP001213799">
    <property type="component" value="Unassembled WGS sequence"/>
</dbReference>
<dbReference type="AlphaFoldDB" id="A0AAD6DSN5"/>
<comment type="caution">
    <text evidence="1">The sequence shown here is derived from an EMBL/GenBank/DDBJ whole genome shotgun (WGS) entry which is preliminary data.</text>
</comment>
<dbReference type="GeneID" id="81590689"/>
<sequence>MTLRGYYTARRFPERAIIHLIIESSSKSEETSWEVISTCNSLREILEAPCLREGNGTVKPEAAVSSISASHIYLASKDRNANNSTGDLSDRPRIHNATITFYTIFCDFNEMPKFIQKLDRYHNARLNNAFWYLTDATNREVGAHARKGACSTLL</sequence>
<evidence type="ECO:0000313" key="2">
    <source>
        <dbReference type="Proteomes" id="UP001213799"/>
    </source>
</evidence>
<reference evidence="1" key="2">
    <citation type="submission" date="2023-01" db="EMBL/GenBank/DDBJ databases">
        <authorList>
            <person name="Petersen C."/>
        </authorList>
    </citation>
    <scope>NUCLEOTIDE SEQUENCE</scope>
    <source>
        <strain evidence="1">IBT 12815</strain>
    </source>
</reference>
<gene>
    <name evidence="1" type="ORF">N7537_009393</name>
</gene>
<evidence type="ECO:0000313" key="1">
    <source>
        <dbReference type="EMBL" id="KAJ5592489.1"/>
    </source>
</evidence>
<name>A0AAD6DSN5_9EURO</name>
<dbReference type="RefSeq" id="XP_056749115.1">
    <property type="nucleotide sequence ID" value="XM_056900447.1"/>
</dbReference>
<organism evidence="1 2">
    <name type="scientific">Penicillium hordei</name>
    <dbReference type="NCBI Taxonomy" id="40994"/>
    <lineage>
        <taxon>Eukaryota</taxon>
        <taxon>Fungi</taxon>
        <taxon>Dikarya</taxon>
        <taxon>Ascomycota</taxon>
        <taxon>Pezizomycotina</taxon>
        <taxon>Eurotiomycetes</taxon>
        <taxon>Eurotiomycetidae</taxon>
        <taxon>Eurotiales</taxon>
        <taxon>Aspergillaceae</taxon>
        <taxon>Penicillium</taxon>
    </lineage>
</organism>
<reference evidence="1" key="1">
    <citation type="journal article" date="2023" name="IMA Fungus">
        <title>Comparative genomic study of the Penicillium genus elucidates a diverse pangenome and 15 lateral gene transfer events.</title>
        <authorList>
            <person name="Petersen C."/>
            <person name="Sorensen T."/>
            <person name="Nielsen M.R."/>
            <person name="Sondergaard T.E."/>
            <person name="Sorensen J.L."/>
            <person name="Fitzpatrick D.A."/>
            <person name="Frisvad J.C."/>
            <person name="Nielsen K.L."/>
        </authorList>
    </citation>
    <scope>NUCLEOTIDE SEQUENCE</scope>
    <source>
        <strain evidence="1">IBT 12815</strain>
    </source>
</reference>
<accession>A0AAD6DSN5</accession>
<proteinExistence type="predicted"/>